<comment type="caution">
    <text evidence="1">The sequence shown here is derived from an EMBL/GenBank/DDBJ whole genome shotgun (WGS) entry which is preliminary data.</text>
</comment>
<accession>A0ACB6RHY3</accession>
<gene>
    <name evidence="1" type="ORF">BDR25DRAFT_365633</name>
</gene>
<sequence length="181" mass="20390">MDNHSAYILGVDLKPPPPNIRIQWLPANSTSVYQPLDQGIRYIVASYKRGADPATQSQQELEELYQQVQHAGRIQDAMSLENFLNPIDEDHKPTQSDFNVANAIATYSQQLVEDESDDEGPPIQIPTPAQAEQALELLLLYQEHTDSTTPQQIRALQQLYTEAKAQKSKQFVQGTLDSWIT</sequence>
<evidence type="ECO:0000313" key="2">
    <source>
        <dbReference type="Proteomes" id="UP000799755"/>
    </source>
</evidence>
<reference evidence="1" key="1">
    <citation type="journal article" date="2020" name="Stud. Mycol.">
        <title>101 Dothideomycetes genomes: a test case for predicting lifestyles and emergence of pathogens.</title>
        <authorList>
            <person name="Haridas S."/>
            <person name="Albert R."/>
            <person name="Binder M."/>
            <person name="Bloem J."/>
            <person name="Labutti K."/>
            <person name="Salamov A."/>
            <person name="Andreopoulos B."/>
            <person name="Baker S."/>
            <person name="Barry K."/>
            <person name="Bills G."/>
            <person name="Bluhm B."/>
            <person name="Cannon C."/>
            <person name="Castanera R."/>
            <person name="Culley D."/>
            <person name="Daum C."/>
            <person name="Ezra D."/>
            <person name="Gonzalez J."/>
            <person name="Henrissat B."/>
            <person name="Kuo A."/>
            <person name="Liang C."/>
            <person name="Lipzen A."/>
            <person name="Lutzoni F."/>
            <person name="Magnuson J."/>
            <person name="Mondo S."/>
            <person name="Nolan M."/>
            <person name="Ohm R."/>
            <person name="Pangilinan J."/>
            <person name="Park H.-J."/>
            <person name="Ramirez L."/>
            <person name="Alfaro M."/>
            <person name="Sun H."/>
            <person name="Tritt A."/>
            <person name="Yoshinaga Y."/>
            <person name="Zwiers L.-H."/>
            <person name="Turgeon B."/>
            <person name="Goodwin S."/>
            <person name="Spatafora J."/>
            <person name="Crous P."/>
            <person name="Grigoriev I."/>
        </authorList>
    </citation>
    <scope>NUCLEOTIDE SEQUENCE</scope>
    <source>
        <strain evidence="1">ATCC 200398</strain>
    </source>
</reference>
<protein>
    <submittedName>
        <fullName evidence="1">Uncharacterized protein</fullName>
    </submittedName>
</protein>
<evidence type="ECO:0000313" key="1">
    <source>
        <dbReference type="EMBL" id="KAF2478388.1"/>
    </source>
</evidence>
<dbReference type="EMBL" id="MU003492">
    <property type="protein sequence ID" value="KAF2478388.1"/>
    <property type="molecule type" value="Genomic_DNA"/>
</dbReference>
<name>A0ACB6RHY3_9PLEO</name>
<organism evidence="1 2">
    <name type="scientific">Lindgomyces ingoldianus</name>
    <dbReference type="NCBI Taxonomy" id="673940"/>
    <lineage>
        <taxon>Eukaryota</taxon>
        <taxon>Fungi</taxon>
        <taxon>Dikarya</taxon>
        <taxon>Ascomycota</taxon>
        <taxon>Pezizomycotina</taxon>
        <taxon>Dothideomycetes</taxon>
        <taxon>Pleosporomycetidae</taxon>
        <taxon>Pleosporales</taxon>
        <taxon>Lindgomycetaceae</taxon>
        <taxon>Lindgomyces</taxon>
    </lineage>
</organism>
<keyword evidence="2" id="KW-1185">Reference proteome</keyword>
<dbReference type="Proteomes" id="UP000799755">
    <property type="component" value="Unassembled WGS sequence"/>
</dbReference>
<proteinExistence type="predicted"/>